<reference evidence="1 2" key="1">
    <citation type="submission" date="2016-10" db="EMBL/GenBank/DDBJ databases">
        <authorList>
            <person name="de Groot N.N."/>
        </authorList>
    </citation>
    <scope>NUCLEOTIDE SEQUENCE [LARGE SCALE GENOMIC DNA]</scope>
    <source>
        <strain evidence="1 2">DSM 3857</strain>
    </source>
</reference>
<gene>
    <name evidence="1" type="ORF">SAMN04488103_105265</name>
</gene>
<dbReference type="OrthoDB" id="7866589at2"/>
<dbReference type="STRING" id="933059.SAMN04488103_105265"/>
<sequence>MTSAIRDHLSQALAELRASHAAQGRAIAALETALEQAVQQGIYALPETAAPISAHRREHRPGPPPKIAGDPELQAFITARVDRLTFAEIAAEVAQNFPANRRVGKSAIHEWWRKSRSGNRPVKP</sequence>
<accession>A0A1H8H712</accession>
<name>A0A1H8H712_9RHOB</name>
<evidence type="ECO:0000313" key="2">
    <source>
        <dbReference type="Proteomes" id="UP000198761"/>
    </source>
</evidence>
<organism evidence="1 2">
    <name type="scientific">Gemmobacter aquatilis</name>
    <dbReference type="NCBI Taxonomy" id="933059"/>
    <lineage>
        <taxon>Bacteria</taxon>
        <taxon>Pseudomonadati</taxon>
        <taxon>Pseudomonadota</taxon>
        <taxon>Alphaproteobacteria</taxon>
        <taxon>Rhodobacterales</taxon>
        <taxon>Paracoccaceae</taxon>
        <taxon>Gemmobacter</taxon>
    </lineage>
</organism>
<dbReference type="EMBL" id="FOCE01000005">
    <property type="protein sequence ID" value="SEN51789.1"/>
    <property type="molecule type" value="Genomic_DNA"/>
</dbReference>
<protein>
    <submittedName>
        <fullName evidence="1">Uncharacterized protein</fullName>
    </submittedName>
</protein>
<proteinExistence type="predicted"/>
<keyword evidence="2" id="KW-1185">Reference proteome</keyword>
<dbReference type="AlphaFoldDB" id="A0A1H8H712"/>
<dbReference type="RefSeq" id="WP_091301377.1">
    <property type="nucleotide sequence ID" value="NZ_FOCE01000005.1"/>
</dbReference>
<evidence type="ECO:0000313" key="1">
    <source>
        <dbReference type="EMBL" id="SEN51789.1"/>
    </source>
</evidence>
<dbReference type="Proteomes" id="UP000198761">
    <property type="component" value="Unassembled WGS sequence"/>
</dbReference>